<accession>A0A9J6EGE3</accession>
<dbReference type="AlphaFoldDB" id="A0A9J6EGE3"/>
<reference evidence="1" key="2">
    <citation type="submission" date="2021-09" db="EMBL/GenBank/DDBJ databases">
        <authorList>
            <person name="Jia N."/>
            <person name="Wang J."/>
            <person name="Shi W."/>
            <person name="Du L."/>
            <person name="Sun Y."/>
            <person name="Zhan W."/>
            <person name="Jiang J."/>
            <person name="Wang Q."/>
            <person name="Zhang B."/>
            <person name="Ji P."/>
            <person name="Sakyi L.B."/>
            <person name="Cui X."/>
            <person name="Yuan T."/>
            <person name="Jiang B."/>
            <person name="Yang W."/>
            <person name="Lam T.T.-Y."/>
            <person name="Chang Q."/>
            <person name="Ding S."/>
            <person name="Wang X."/>
            <person name="Zhu J."/>
            <person name="Ruan X."/>
            <person name="Zhao L."/>
            <person name="Wei J."/>
            <person name="Que T."/>
            <person name="Du C."/>
            <person name="Cheng J."/>
            <person name="Dai P."/>
            <person name="Han X."/>
            <person name="Huang E."/>
            <person name="Gao Y."/>
            <person name="Liu J."/>
            <person name="Shao H."/>
            <person name="Ye R."/>
            <person name="Li L."/>
            <person name="Wei W."/>
            <person name="Wang X."/>
            <person name="Wang C."/>
            <person name="Huo Q."/>
            <person name="Li W."/>
            <person name="Guo W."/>
            <person name="Chen H."/>
            <person name="Chen S."/>
            <person name="Zhou L."/>
            <person name="Zhou L."/>
            <person name="Ni X."/>
            <person name="Tian J."/>
            <person name="Zhou Y."/>
            <person name="Sheng Y."/>
            <person name="Liu T."/>
            <person name="Pan Y."/>
            <person name="Xia L."/>
            <person name="Li J."/>
            <person name="Zhao F."/>
            <person name="Cao W."/>
        </authorList>
    </citation>
    <scope>NUCLEOTIDE SEQUENCE</scope>
    <source>
        <strain evidence="1">Rmic-2018</strain>
        <tissue evidence="1">Larvae</tissue>
    </source>
</reference>
<protein>
    <submittedName>
        <fullName evidence="1">Uncharacterized protein</fullName>
    </submittedName>
</protein>
<proteinExistence type="predicted"/>
<evidence type="ECO:0000313" key="2">
    <source>
        <dbReference type="Proteomes" id="UP000821866"/>
    </source>
</evidence>
<evidence type="ECO:0000313" key="1">
    <source>
        <dbReference type="EMBL" id="KAH8033181.1"/>
    </source>
</evidence>
<dbReference type="Proteomes" id="UP000821866">
    <property type="component" value="Chromosome 2"/>
</dbReference>
<keyword evidence="2" id="KW-1185">Reference proteome</keyword>
<comment type="caution">
    <text evidence="1">The sequence shown here is derived from an EMBL/GenBank/DDBJ whole genome shotgun (WGS) entry which is preliminary data.</text>
</comment>
<name>A0A9J6EGE3_RHIMP</name>
<dbReference type="EMBL" id="JABSTU010000004">
    <property type="protein sequence ID" value="KAH8033181.1"/>
    <property type="molecule type" value="Genomic_DNA"/>
</dbReference>
<organism evidence="1 2">
    <name type="scientific">Rhipicephalus microplus</name>
    <name type="common">Cattle tick</name>
    <name type="synonym">Boophilus microplus</name>
    <dbReference type="NCBI Taxonomy" id="6941"/>
    <lineage>
        <taxon>Eukaryota</taxon>
        <taxon>Metazoa</taxon>
        <taxon>Ecdysozoa</taxon>
        <taxon>Arthropoda</taxon>
        <taxon>Chelicerata</taxon>
        <taxon>Arachnida</taxon>
        <taxon>Acari</taxon>
        <taxon>Parasitiformes</taxon>
        <taxon>Ixodida</taxon>
        <taxon>Ixodoidea</taxon>
        <taxon>Ixodidae</taxon>
        <taxon>Rhipicephalinae</taxon>
        <taxon>Rhipicephalus</taxon>
        <taxon>Boophilus</taxon>
    </lineage>
</organism>
<reference evidence="1" key="1">
    <citation type="journal article" date="2020" name="Cell">
        <title>Large-Scale Comparative Analyses of Tick Genomes Elucidate Their Genetic Diversity and Vector Capacities.</title>
        <authorList>
            <consortium name="Tick Genome and Microbiome Consortium (TIGMIC)"/>
            <person name="Jia N."/>
            <person name="Wang J."/>
            <person name="Shi W."/>
            <person name="Du L."/>
            <person name="Sun Y."/>
            <person name="Zhan W."/>
            <person name="Jiang J.F."/>
            <person name="Wang Q."/>
            <person name="Zhang B."/>
            <person name="Ji P."/>
            <person name="Bell-Sakyi L."/>
            <person name="Cui X.M."/>
            <person name="Yuan T.T."/>
            <person name="Jiang B.G."/>
            <person name="Yang W.F."/>
            <person name="Lam T.T."/>
            <person name="Chang Q.C."/>
            <person name="Ding S.J."/>
            <person name="Wang X.J."/>
            <person name="Zhu J.G."/>
            <person name="Ruan X.D."/>
            <person name="Zhao L."/>
            <person name="Wei J.T."/>
            <person name="Ye R.Z."/>
            <person name="Que T.C."/>
            <person name="Du C.H."/>
            <person name="Zhou Y.H."/>
            <person name="Cheng J.X."/>
            <person name="Dai P.F."/>
            <person name="Guo W.B."/>
            <person name="Han X.H."/>
            <person name="Huang E.J."/>
            <person name="Li L.F."/>
            <person name="Wei W."/>
            <person name="Gao Y.C."/>
            <person name="Liu J.Z."/>
            <person name="Shao H.Z."/>
            <person name="Wang X."/>
            <person name="Wang C.C."/>
            <person name="Yang T.C."/>
            <person name="Huo Q.B."/>
            <person name="Li W."/>
            <person name="Chen H.Y."/>
            <person name="Chen S.E."/>
            <person name="Zhou L.G."/>
            <person name="Ni X.B."/>
            <person name="Tian J.H."/>
            <person name="Sheng Y."/>
            <person name="Liu T."/>
            <person name="Pan Y.S."/>
            <person name="Xia L.Y."/>
            <person name="Li J."/>
            <person name="Zhao F."/>
            <person name="Cao W.C."/>
        </authorList>
    </citation>
    <scope>NUCLEOTIDE SEQUENCE</scope>
    <source>
        <strain evidence="1">Rmic-2018</strain>
    </source>
</reference>
<gene>
    <name evidence="1" type="ORF">HPB51_008066</name>
</gene>
<sequence>MPVQQQVSLSNERGSEWQKGASLKGLRIHSMPLLTLLCILSEDRPTCILLHRLAAFIEIMWCAGLRLREEKGHALGELTLGVVMNNQPQMARCPAAMDSEAVTVSFLASLLSLHGCIVVFNINHAIAKRLFLLNLVQHKCGVRGLSIREDLHHKENGINAILNVLNPFDEHMISLLEEYPNYSVRRPARVLPL</sequence>